<dbReference type="Proteomes" id="UP000316096">
    <property type="component" value="Unassembled WGS sequence"/>
</dbReference>
<proteinExistence type="inferred from homology"/>
<comment type="similarity">
    <text evidence="1">Belongs to the RutC family.</text>
</comment>
<dbReference type="AlphaFoldDB" id="A0A543CTP3"/>
<evidence type="ECO:0000313" key="3">
    <source>
        <dbReference type="Proteomes" id="UP000316096"/>
    </source>
</evidence>
<dbReference type="PANTHER" id="PTHR11803">
    <property type="entry name" value="2-IMINOBUTANOATE/2-IMINOPROPANOATE DEAMINASE RIDA"/>
    <property type="match status" value="1"/>
</dbReference>
<accession>A0A543CTP3</accession>
<evidence type="ECO:0000256" key="1">
    <source>
        <dbReference type="ARBA" id="ARBA00010552"/>
    </source>
</evidence>
<dbReference type="InterPro" id="IPR006175">
    <property type="entry name" value="YjgF/YER057c/UK114"/>
</dbReference>
<dbReference type="OrthoDB" id="3185659at2"/>
<sequence>MKTVHPEHFPTPAVPLSHGVRAGDLFFVSGQVATGPDGAVLVGDFEAEVNSAIDNVEAVLHAGGATLADVVKVGAYLSNAALFAPFNEIYARRIGDVPPARTTVVVGFGHPDVRVEIEAIAHLGK</sequence>
<dbReference type="InterPro" id="IPR035959">
    <property type="entry name" value="RutC-like_sf"/>
</dbReference>
<organism evidence="2 3">
    <name type="scientific">Actinoallomurus bryophytorum</name>
    <dbReference type="NCBI Taxonomy" id="1490222"/>
    <lineage>
        <taxon>Bacteria</taxon>
        <taxon>Bacillati</taxon>
        <taxon>Actinomycetota</taxon>
        <taxon>Actinomycetes</taxon>
        <taxon>Streptosporangiales</taxon>
        <taxon>Thermomonosporaceae</taxon>
        <taxon>Actinoallomurus</taxon>
    </lineage>
</organism>
<comment type="caution">
    <text evidence="2">The sequence shown here is derived from an EMBL/GenBank/DDBJ whole genome shotgun (WGS) entry which is preliminary data.</text>
</comment>
<dbReference type="Pfam" id="PF01042">
    <property type="entry name" value="Ribonuc_L-PSP"/>
    <property type="match status" value="1"/>
</dbReference>
<dbReference type="CDD" id="cd00448">
    <property type="entry name" value="YjgF_YER057c_UK114_family"/>
    <property type="match status" value="1"/>
</dbReference>
<name>A0A543CTP3_9ACTN</name>
<keyword evidence="3" id="KW-1185">Reference proteome</keyword>
<dbReference type="RefSeq" id="WP_141960039.1">
    <property type="nucleotide sequence ID" value="NZ_VFOZ01000001.1"/>
</dbReference>
<dbReference type="GO" id="GO:0019239">
    <property type="term" value="F:deaminase activity"/>
    <property type="evidence" value="ECO:0007669"/>
    <property type="project" value="TreeGrafter"/>
</dbReference>
<dbReference type="GO" id="GO:0005829">
    <property type="term" value="C:cytosol"/>
    <property type="evidence" value="ECO:0007669"/>
    <property type="project" value="TreeGrafter"/>
</dbReference>
<dbReference type="EMBL" id="VFOZ01000001">
    <property type="protein sequence ID" value="TQM00474.1"/>
    <property type="molecule type" value="Genomic_DNA"/>
</dbReference>
<reference evidence="2 3" key="1">
    <citation type="submission" date="2019-06" db="EMBL/GenBank/DDBJ databases">
        <title>Sequencing the genomes of 1000 actinobacteria strains.</title>
        <authorList>
            <person name="Klenk H.-P."/>
        </authorList>
    </citation>
    <scope>NUCLEOTIDE SEQUENCE [LARGE SCALE GENOMIC DNA]</scope>
    <source>
        <strain evidence="2 3">DSM 102200</strain>
    </source>
</reference>
<dbReference type="PANTHER" id="PTHR11803:SF58">
    <property type="entry name" value="PROTEIN HMF1-RELATED"/>
    <property type="match status" value="1"/>
</dbReference>
<evidence type="ECO:0000313" key="2">
    <source>
        <dbReference type="EMBL" id="TQM00474.1"/>
    </source>
</evidence>
<dbReference type="SUPFAM" id="SSF55298">
    <property type="entry name" value="YjgF-like"/>
    <property type="match status" value="1"/>
</dbReference>
<gene>
    <name evidence="2" type="ORF">FB559_6187</name>
</gene>
<dbReference type="Gene3D" id="3.30.1330.40">
    <property type="entry name" value="RutC-like"/>
    <property type="match status" value="1"/>
</dbReference>
<protein>
    <submittedName>
        <fullName evidence="2">2-iminobutanoate/2-iminopropanoate deaminase</fullName>
    </submittedName>
</protein>